<dbReference type="AlphaFoldDB" id="A0A6H2A4Q5"/>
<reference evidence="1" key="1">
    <citation type="submission" date="2020-03" db="EMBL/GenBank/DDBJ databases">
        <title>The deep terrestrial virosphere.</title>
        <authorList>
            <person name="Holmfeldt K."/>
            <person name="Nilsson E."/>
            <person name="Simone D."/>
            <person name="Lopez-Fernandez M."/>
            <person name="Wu X."/>
            <person name="de Brujin I."/>
            <person name="Lundin D."/>
            <person name="Andersson A."/>
            <person name="Bertilsson S."/>
            <person name="Dopson M."/>
        </authorList>
    </citation>
    <scope>NUCLEOTIDE SEQUENCE</scope>
    <source>
        <strain evidence="1">TM448A05167</strain>
    </source>
</reference>
<gene>
    <name evidence="1" type="ORF">TM448A05167_0009</name>
</gene>
<proteinExistence type="predicted"/>
<evidence type="ECO:0000313" key="1">
    <source>
        <dbReference type="EMBL" id="QJA54505.1"/>
    </source>
</evidence>
<organism evidence="1">
    <name type="scientific">viral metagenome</name>
    <dbReference type="NCBI Taxonomy" id="1070528"/>
    <lineage>
        <taxon>unclassified sequences</taxon>
        <taxon>metagenomes</taxon>
        <taxon>organismal metagenomes</taxon>
    </lineage>
</organism>
<accession>A0A6H2A4Q5</accession>
<name>A0A6H2A4Q5_9ZZZZ</name>
<sequence length="56" mass="6130">MVKEEERLLDSYLHVLGGLSGRMGNNNVGADGDIGRAGDFVSKKAVLFRTRPCYDT</sequence>
<dbReference type="EMBL" id="MT144512">
    <property type="protein sequence ID" value="QJA54505.1"/>
    <property type="molecule type" value="Genomic_DNA"/>
</dbReference>
<protein>
    <submittedName>
        <fullName evidence="1">Uncharacterized protein</fullName>
    </submittedName>
</protein>